<dbReference type="Pfam" id="PF06574">
    <property type="entry name" value="FAD_syn"/>
    <property type="match status" value="1"/>
</dbReference>
<evidence type="ECO:0000256" key="6">
    <source>
        <dbReference type="ARBA" id="ARBA00022695"/>
    </source>
</evidence>
<dbReference type="SMART" id="SM00904">
    <property type="entry name" value="Flavokinase"/>
    <property type="match status" value="1"/>
</dbReference>
<comment type="pathway">
    <text evidence="1 14">Cofactor biosynthesis; FAD biosynthesis; FAD from FMN: step 1/1.</text>
</comment>
<dbReference type="GO" id="GO:0009231">
    <property type="term" value="P:riboflavin biosynthetic process"/>
    <property type="evidence" value="ECO:0007669"/>
    <property type="project" value="InterPro"/>
</dbReference>
<accession>A0A4Z0J7Q9</accession>
<keyword evidence="8 14" id="KW-0418">Kinase</keyword>
<evidence type="ECO:0000256" key="11">
    <source>
        <dbReference type="ARBA" id="ARBA00023268"/>
    </source>
</evidence>
<comment type="catalytic activity">
    <reaction evidence="13 14">
        <text>FMN + ATP + H(+) = FAD + diphosphate</text>
        <dbReference type="Rhea" id="RHEA:17237"/>
        <dbReference type="ChEBI" id="CHEBI:15378"/>
        <dbReference type="ChEBI" id="CHEBI:30616"/>
        <dbReference type="ChEBI" id="CHEBI:33019"/>
        <dbReference type="ChEBI" id="CHEBI:57692"/>
        <dbReference type="ChEBI" id="CHEBI:58210"/>
        <dbReference type="EC" id="2.7.7.2"/>
    </reaction>
</comment>
<keyword evidence="6 14" id="KW-0548">Nucleotidyltransferase</keyword>
<dbReference type="InterPro" id="IPR002606">
    <property type="entry name" value="Riboflavin_kinase_bac"/>
</dbReference>
<keyword evidence="11" id="KW-0511">Multifunctional enzyme</keyword>
<dbReference type="GO" id="GO:0005524">
    <property type="term" value="F:ATP binding"/>
    <property type="evidence" value="ECO:0007669"/>
    <property type="project" value="UniProtKB-UniRule"/>
</dbReference>
<keyword evidence="9 14" id="KW-0274">FAD</keyword>
<dbReference type="SUPFAM" id="SSF52374">
    <property type="entry name" value="Nucleotidylyl transferase"/>
    <property type="match status" value="1"/>
</dbReference>
<dbReference type="Gene3D" id="2.40.30.30">
    <property type="entry name" value="Riboflavin kinase-like"/>
    <property type="match status" value="1"/>
</dbReference>
<evidence type="ECO:0000256" key="12">
    <source>
        <dbReference type="ARBA" id="ARBA00047880"/>
    </source>
</evidence>
<evidence type="ECO:0000256" key="3">
    <source>
        <dbReference type="ARBA" id="ARBA00022630"/>
    </source>
</evidence>
<evidence type="ECO:0000313" key="16">
    <source>
        <dbReference type="EMBL" id="TGD18700.1"/>
    </source>
</evidence>
<keyword evidence="4 14" id="KW-0288">FMN</keyword>
<protein>
    <recommendedName>
        <fullName evidence="14">Riboflavin biosynthesis protein</fullName>
    </recommendedName>
    <domain>
        <recommendedName>
            <fullName evidence="14">Riboflavin kinase</fullName>
            <ecNumber evidence="14">2.7.1.26</ecNumber>
        </recommendedName>
        <alternativeName>
            <fullName evidence="14">Flavokinase</fullName>
        </alternativeName>
    </domain>
    <domain>
        <recommendedName>
            <fullName evidence="14">FMN adenylyltransferase</fullName>
            <ecNumber evidence="14">2.7.7.2</ecNumber>
        </recommendedName>
        <alternativeName>
            <fullName evidence="14">FAD pyrophosphorylase</fullName>
        </alternativeName>
        <alternativeName>
            <fullName evidence="14">FAD synthase</fullName>
        </alternativeName>
    </domain>
</protein>
<dbReference type="OrthoDB" id="9803667at2"/>
<gene>
    <name evidence="16" type="primary">ribF</name>
    <name evidence="16" type="ORF">EGT51_07380</name>
</gene>
<evidence type="ECO:0000256" key="5">
    <source>
        <dbReference type="ARBA" id="ARBA00022679"/>
    </source>
</evidence>
<name>A0A4Z0J7Q9_9LACO</name>
<evidence type="ECO:0000256" key="10">
    <source>
        <dbReference type="ARBA" id="ARBA00022840"/>
    </source>
</evidence>
<dbReference type="Proteomes" id="UP000297348">
    <property type="component" value="Unassembled WGS sequence"/>
</dbReference>
<evidence type="ECO:0000256" key="1">
    <source>
        <dbReference type="ARBA" id="ARBA00004726"/>
    </source>
</evidence>
<keyword evidence="3 14" id="KW-0285">Flavoprotein</keyword>
<feature type="domain" description="Riboflavin kinase" evidence="15">
    <location>
        <begin position="186"/>
        <end position="311"/>
    </location>
</feature>
<evidence type="ECO:0000256" key="13">
    <source>
        <dbReference type="ARBA" id="ARBA00049494"/>
    </source>
</evidence>
<dbReference type="EC" id="2.7.1.26" evidence="14"/>
<proteinExistence type="inferred from homology"/>
<dbReference type="Gene3D" id="3.40.50.620">
    <property type="entry name" value="HUPs"/>
    <property type="match status" value="1"/>
</dbReference>
<organism evidence="16 17">
    <name type="scientific">Levilactobacillus suantsaiihabitans</name>
    <dbReference type="NCBI Taxonomy" id="2487722"/>
    <lineage>
        <taxon>Bacteria</taxon>
        <taxon>Bacillati</taxon>
        <taxon>Bacillota</taxon>
        <taxon>Bacilli</taxon>
        <taxon>Lactobacillales</taxon>
        <taxon>Lactobacillaceae</taxon>
        <taxon>Levilactobacillus</taxon>
    </lineage>
</organism>
<evidence type="ECO:0000259" key="15">
    <source>
        <dbReference type="SMART" id="SM00904"/>
    </source>
</evidence>
<dbReference type="UniPathway" id="UPA00276">
    <property type="reaction ID" value="UER00406"/>
</dbReference>
<keyword evidence="7 14" id="KW-0547">Nucleotide-binding</keyword>
<evidence type="ECO:0000256" key="8">
    <source>
        <dbReference type="ARBA" id="ARBA00022777"/>
    </source>
</evidence>
<evidence type="ECO:0000256" key="14">
    <source>
        <dbReference type="PIRNR" id="PIRNR004491"/>
    </source>
</evidence>
<dbReference type="RefSeq" id="WP_135368069.1">
    <property type="nucleotide sequence ID" value="NZ_RKLX01000010.1"/>
</dbReference>
<dbReference type="GO" id="GO:0003919">
    <property type="term" value="F:FMN adenylyltransferase activity"/>
    <property type="evidence" value="ECO:0007669"/>
    <property type="project" value="UniProtKB-UniRule"/>
</dbReference>
<dbReference type="InterPro" id="IPR015865">
    <property type="entry name" value="Riboflavin_kinase_bac/euk"/>
</dbReference>
<dbReference type="GO" id="GO:0009398">
    <property type="term" value="P:FMN biosynthetic process"/>
    <property type="evidence" value="ECO:0007669"/>
    <property type="project" value="UniProtKB-UniRule"/>
</dbReference>
<dbReference type="GO" id="GO:0006747">
    <property type="term" value="P:FAD biosynthetic process"/>
    <property type="evidence" value="ECO:0007669"/>
    <property type="project" value="UniProtKB-UniRule"/>
</dbReference>
<comment type="similarity">
    <text evidence="14">Belongs to the ribF family.</text>
</comment>
<dbReference type="PANTHER" id="PTHR22749:SF6">
    <property type="entry name" value="RIBOFLAVIN KINASE"/>
    <property type="match status" value="1"/>
</dbReference>
<reference evidence="16 17" key="1">
    <citation type="submission" date="2018-10" db="EMBL/GenBank/DDBJ databases">
        <title>Lactobacillus sp. R7 and Lactobacillus sp. R19 isolated from fermented mustard green product of Taiwan.</title>
        <authorList>
            <person name="Lin S.-T."/>
        </authorList>
    </citation>
    <scope>NUCLEOTIDE SEQUENCE [LARGE SCALE GENOMIC DNA]</scope>
    <source>
        <strain evidence="16 17">BCRC 81129</strain>
    </source>
</reference>
<evidence type="ECO:0000256" key="4">
    <source>
        <dbReference type="ARBA" id="ARBA00022643"/>
    </source>
</evidence>
<dbReference type="CDD" id="cd02064">
    <property type="entry name" value="FAD_synthetase_N"/>
    <property type="match status" value="1"/>
</dbReference>
<dbReference type="PIRSF" id="PIRSF004491">
    <property type="entry name" value="FAD_Synth"/>
    <property type="match status" value="1"/>
</dbReference>
<dbReference type="EC" id="2.7.7.2" evidence="14"/>
<sequence length="318" mass="35471">MEVIHIHHPLDARQIPDEPVVLAMGFFDGVHRGHQAVINRAKALAQAKGVKLAVLTYDHHPALVYRPLQADDQKYLSPINRKLQQLDRLGVDRVFLVNYTGEFAAQTPQEFVDHYLVAFHTVAAVAGFDHTYGKKDVANMAHLPEYAQGRFDVVTVPEEASGDEKVSSTRIRTAMRAGDVDLVNQLLGYTYRSTGLVVHGEARGRTIGYPTANVMAPQDEWIPGIGIYTARLKVGAIWYPGMVSVGRNVTFGNDRPITVEMNLLDFQGNLYGEPVEVEWHHRLRGEVKFADANGLVAQLKQDEADTRAYFQQVATRES</sequence>
<dbReference type="AlphaFoldDB" id="A0A4Z0J7Q9"/>
<evidence type="ECO:0000256" key="2">
    <source>
        <dbReference type="ARBA" id="ARBA00005201"/>
    </source>
</evidence>
<dbReference type="NCBIfam" id="TIGR00083">
    <property type="entry name" value="ribF"/>
    <property type="match status" value="1"/>
</dbReference>
<dbReference type="InterPro" id="IPR014729">
    <property type="entry name" value="Rossmann-like_a/b/a_fold"/>
</dbReference>
<comment type="caution">
    <text evidence="16">The sequence shown here is derived from an EMBL/GenBank/DDBJ whole genome shotgun (WGS) entry which is preliminary data.</text>
</comment>
<dbReference type="UniPathway" id="UPA00277">
    <property type="reaction ID" value="UER00407"/>
</dbReference>
<dbReference type="EMBL" id="RKLX01000010">
    <property type="protein sequence ID" value="TGD18700.1"/>
    <property type="molecule type" value="Genomic_DNA"/>
</dbReference>
<keyword evidence="5 14" id="KW-0808">Transferase</keyword>
<evidence type="ECO:0000256" key="7">
    <source>
        <dbReference type="ARBA" id="ARBA00022741"/>
    </source>
</evidence>
<comment type="catalytic activity">
    <reaction evidence="12 14">
        <text>riboflavin + ATP = FMN + ADP + H(+)</text>
        <dbReference type="Rhea" id="RHEA:14357"/>
        <dbReference type="ChEBI" id="CHEBI:15378"/>
        <dbReference type="ChEBI" id="CHEBI:30616"/>
        <dbReference type="ChEBI" id="CHEBI:57986"/>
        <dbReference type="ChEBI" id="CHEBI:58210"/>
        <dbReference type="ChEBI" id="CHEBI:456216"/>
        <dbReference type="EC" id="2.7.1.26"/>
    </reaction>
</comment>
<keyword evidence="10 14" id="KW-0067">ATP-binding</keyword>
<dbReference type="InterPro" id="IPR023465">
    <property type="entry name" value="Riboflavin_kinase_dom_sf"/>
</dbReference>
<dbReference type="Pfam" id="PF01687">
    <property type="entry name" value="Flavokinase"/>
    <property type="match status" value="1"/>
</dbReference>
<comment type="pathway">
    <text evidence="2 14">Cofactor biosynthesis; FMN biosynthesis; FMN from riboflavin (ATP route): step 1/1.</text>
</comment>
<keyword evidence="17" id="KW-1185">Reference proteome</keyword>
<dbReference type="SUPFAM" id="SSF82114">
    <property type="entry name" value="Riboflavin kinase-like"/>
    <property type="match status" value="1"/>
</dbReference>
<dbReference type="InterPro" id="IPR015864">
    <property type="entry name" value="FAD_synthase"/>
</dbReference>
<dbReference type="InterPro" id="IPR023468">
    <property type="entry name" value="Riboflavin_kinase"/>
</dbReference>
<evidence type="ECO:0000256" key="9">
    <source>
        <dbReference type="ARBA" id="ARBA00022827"/>
    </source>
</evidence>
<evidence type="ECO:0000313" key="17">
    <source>
        <dbReference type="Proteomes" id="UP000297348"/>
    </source>
</evidence>
<dbReference type="GO" id="GO:0008531">
    <property type="term" value="F:riboflavin kinase activity"/>
    <property type="evidence" value="ECO:0007669"/>
    <property type="project" value="UniProtKB-UniRule"/>
</dbReference>
<dbReference type="FunFam" id="3.40.50.620:FF:000021">
    <property type="entry name" value="Riboflavin biosynthesis protein"/>
    <property type="match status" value="1"/>
</dbReference>
<dbReference type="PANTHER" id="PTHR22749">
    <property type="entry name" value="RIBOFLAVIN KINASE/FMN ADENYLYLTRANSFERASE"/>
    <property type="match status" value="1"/>
</dbReference>